<dbReference type="Proteomes" id="UP001500630">
    <property type="component" value="Unassembled WGS sequence"/>
</dbReference>
<proteinExistence type="predicted"/>
<dbReference type="EMBL" id="BAABDQ010000002">
    <property type="protein sequence ID" value="GAA3532975.1"/>
    <property type="molecule type" value="Genomic_DNA"/>
</dbReference>
<evidence type="ECO:0000313" key="1">
    <source>
        <dbReference type="EMBL" id="GAA3532975.1"/>
    </source>
</evidence>
<keyword evidence="2" id="KW-1185">Reference proteome</keyword>
<gene>
    <name evidence="1" type="ORF">GCM10022419_010150</name>
</gene>
<organism evidence="1 2">
    <name type="scientific">Nonomuraea rosea</name>
    <dbReference type="NCBI Taxonomy" id="638574"/>
    <lineage>
        <taxon>Bacteria</taxon>
        <taxon>Bacillati</taxon>
        <taxon>Actinomycetota</taxon>
        <taxon>Actinomycetes</taxon>
        <taxon>Streptosporangiales</taxon>
        <taxon>Streptosporangiaceae</taxon>
        <taxon>Nonomuraea</taxon>
    </lineage>
</organism>
<reference evidence="2" key="1">
    <citation type="journal article" date="2019" name="Int. J. Syst. Evol. Microbiol.">
        <title>The Global Catalogue of Microorganisms (GCM) 10K type strain sequencing project: providing services to taxonomists for standard genome sequencing and annotation.</title>
        <authorList>
            <consortium name="The Broad Institute Genomics Platform"/>
            <consortium name="The Broad Institute Genome Sequencing Center for Infectious Disease"/>
            <person name="Wu L."/>
            <person name="Ma J."/>
        </authorList>
    </citation>
    <scope>NUCLEOTIDE SEQUENCE [LARGE SCALE GENOMIC DNA]</scope>
    <source>
        <strain evidence="2">JCM 17326</strain>
    </source>
</reference>
<comment type="caution">
    <text evidence="1">The sequence shown here is derived from an EMBL/GenBank/DDBJ whole genome shotgun (WGS) entry which is preliminary data.</text>
</comment>
<evidence type="ECO:0000313" key="2">
    <source>
        <dbReference type="Proteomes" id="UP001500630"/>
    </source>
</evidence>
<protein>
    <recommendedName>
        <fullName evidence="3">ACT domain-containing protein</fullName>
    </recommendedName>
</protein>
<evidence type="ECO:0008006" key="3">
    <source>
        <dbReference type="Google" id="ProtNLM"/>
    </source>
</evidence>
<name>A0ABP6VDS9_9ACTN</name>
<accession>A0ABP6VDS9</accession>
<sequence length="87" mass="8969">MIVDAERLGRGPAALDDRTEAGAELLACVRGLGGRIRALHPGASDPALSAFFEIELPGTSAPQRAISDLLDCQGVTAAYAKPADEPP</sequence>